<name>A0A2K2FNH3_9CLOT</name>
<comment type="caution">
    <text evidence="3">The sequence shown here is derived from an EMBL/GenBank/DDBJ whole genome shotgun (WGS) entry which is preliminary data.</text>
</comment>
<dbReference type="EMBL" id="NIOJ01000012">
    <property type="protein sequence ID" value="PNU00336.1"/>
    <property type="molecule type" value="Genomic_DNA"/>
</dbReference>
<dbReference type="Proteomes" id="UP000236151">
    <property type="component" value="Unassembled WGS sequence"/>
</dbReference>
<organism evidence="3 4">
    <name type="scientific">Clostridium thermosuccinogenes</name>
    <dbReference type="NCBI Taxonomy" id="84032"/>
    <lineage>
        <taxon>Bacteria</taxon>
        <taxon>Bacillati</taxon>
        <taxon>Bacillota</taxon>
        <taxon>Clostridia</taxon>
        <taxon>Eubacteriales</taxon>
        <taxon>Clostridiaceae</taxon>
        <taxon>Clostridium</taxon>
    </lineage>
</organism>
<proteinExistence type="inferred from homology"/>
<dbReference type="AlphaFoldDB" id="A0A2K2FNH3"/>
<gene>
    <name evidence="3" type="ORF">CDQ84_06530</name>
</gene>
<sequence length="152" mass="16166">MIGRKTKLNPESVDTLIGTDTILEGNIETQGSIRIDGKVKGDIKVAGDLFIGDKAVINGNIYANNAVLSGTLEGNIRTTGVLKLNSTARLYGDIEVRSFVTDEGAIFSGKCSMLESNDSDKSSGKDSLKKSAPPKDSKKGENTSEDKKANQK</sequence>
<keyword evidence="4" id="KW-1185">Reference proteome</keyword>
<evidence type="ECO:0000313" key="3">
    <source>
        <dbReference type="EMBL" id="PNU00336.1"/>
    </source>
</evidence>
<dbReference type="RefSeq" id="WP_103080925.1">
    <property type="nucleotide sequence ID" value="NZ_CP021850.1"/>
</dbReference>
<feature type="region of interest" description="Disordered" evidence="2">
    <location>
        <begin position="113"/>
        <end position="152"/>
    </location>
</feature>
<reference evidence="3 4" key="1">
    <citation type="submission" date="2017-06" db="EMBL/GenBank/DDBJ databases">
        <title>Investigating the central metabolism of Clostridium thermosuccinogenes.</title>
        <authorList>
            <person name="Koendjbiharie J.G."/>
            <person name="van Kranenburg R."/>
        </authorList>
    </citation>
    <scope>NUCLEOTIDE SEQUENCE [LARGE SCALE GENOMIC DNA]</scope>
    <source>
        <strain evidence="3 4">DSM 5806</strain>
    </source>
</reference>
<dbReference type="KEGG" id="cthd:CDO33_14055"/>
<accession>A0A2K2FNH3</accession>
<dbReference type="Pfam" id="PF04519">
    <property type="entry name" value="Bactofilin"/>
    <property type="match status" value="1"/>
</dbReference>
<protein>
    <recommendedName>
        <fullName evidence="5">Cell shape determination protein CcmA</fullName>
    </recommendedName>
</protein>
<dbReference type="PANTHER" id="PTHR35024">
    <property type="entry name" value="HYPOTHETICAL CYTOSOLIC PROTEIN"/>
    <property type="match status" value="1"/>
</dbReference>
<evidence type="ECO:0008006" key="5">
    <source>
        <dbReference type="Google" id="ProtNLM"/>
    </source>
</evidence>
<dbReference type="InterPro" id="IPR007607">
    <property type="entry name" value="BacA/B"/>
</dbReference>
<comment type="similarity">
    <text evidence="1">Belongs to the bactofilin family.</text>
</comment>
<evidence type="ECO:0000313" key="4">
    <source>
        <dbReference type="Proteomes" id="UP000236151"/>
    </source>
</evidence>
<evidence type="ECO:0000256" key="2">
    <source>
        <dbReference type="SAM" id="MobiDB-lite"/>
    </source>
</evidence>
<feature type="compositionally biased region" description="Basic and acidic residues" evidence="2">
    <location>
        <begin position="118"/>
        <end position="152"/>
    </location>
</feature>
<dbReference type="PANTHER" id="PTHR35024:SF4">
    <property type="entry name" value="POLYMER-FORMING CYTOSKELETAL PROTEIN"/>
    <property type="match status" value="1"/>
</dbReference>
<evidence type="ECO:0000256" key="1">
    <source>
        <dbReference type="ARBA" id="ARBA00044755"/>
    </source>
</evidence>
<dbReference type="OrthoDB" id="9802488at2"/>